<dbReference type="Pfam" id="PF13453">
    <property type="entry name" value="Zn_ribbon_TFIIB"/>
    <property type="match status" value="1"/>
</dbReference>
<dbReference type="EMBL" id="CP011043">
    <property type="protein sequence ID" value="AJW78849.1"/>
    <property type="molecule type" value="Genomic_DNA"/>
</dbReference>
<dbReference type="PATRIC" id="fig|33014.5.peg.1374"/>
<evidence type="ECO:0000256" key="1">
    <source>
        <dbReference type="SAM" id="MobiDB-lite"/>
    </source>
</evidence>
<organism evidence="3 4">
    <name type="scientific">Clavibacter michiganensis subsp. insidiosus</name>
    <dbReference type="NCBI Taxonomy" id="33014"/>
    <lineage>
        <taxon>Bacteria</taxon>
        <taxon>Bacillati</taxon>
        <taxon>Actinomycetota</taxon>
        <taxon>Actinomycetes</taxon>
        <taxon>Micrococcales</taxon>
        <taxon>Microbacteriaceae</taxon>
        <taxon>Clavibacter</taxon>
    </lineage>
</organism>
<reference evidence="3 4" key="1">
    <citation type="journal article" date="2015" name="Genome Announc.">
        <title>Complete Genome Sequence of Clavibacter michiganensis subsp. insidiosus R1-1 Using PacBio Single-Molecule Real-Time Technology.</title>
        <authorList>
            <person name="Lu Y."/>
            <person name="Samac D.A."/>
            <person name="Glazebrook J."/>
            <person name="Ishimaru C.A."/>
        </authorList>
    </citation>
    <scope>NUCLEOTIDE SEQUENCE [LARGE SCALE GENOMIC DNA]</scope>
    <source>
        <strain evidence="3 4">R1-1</strain>
    </source>
</reference>
<gene>
    <name evidence="3" type="ORF">VO01_06615</name>
</gene>
<feature type="region of interest" description="Disordered" evidence="1">
    <location>
        <begin position="42"/>
        <end position="138"/>
    </location>
</feature>
<dbReference type="InterPro" id="IPR027392">
    <property type="entry name" value="TF_Znf"/>
</dbReference>
<dbReference type="KEGG" id="cmh:VO01_06615"/>
<dbReference type="AlphaFoldDB" id="A0A0D5CHS7"/>
<dbReference type="RefSeq" id="WP_045527766.1">
    <property type="nucleotide sequence ID" value="NZ_CP011043.1"/>
</dbReference>
<accession>A0A0D5CHS7</accession>
<feature type="compositionally biased region" description="Gly residues" evidence="1">
    <location>
        <begin position="112"/>
        <end position="122"/>
    </location>
</feature>
<evidence type="ECO:0000313" key="3">
    <source>
        <dbReference type="EMBL" id="AJW78849.1"/>
    </source>
</evidence>
<sequence>MKCPNDSATLVMSERAGVEIDYCPDCRGVWLDRGELDKILDRAEQEMRSAPAAASPVPPAAPLGGYPDPRRDDRRRDDDRRGSERRRDDDRDRGYGIPADGYGDRSGQGYSSTGGYGSGDGYGGKRRKKESWLSELFD</sequence>
<feature type="compositionally biased region" description="Basic and acidic residues" evidence="1">
    <location>
        <begin position="68"/>
        <end position="94"/>
    </location>
</feature>
<proteinExistence type="predicted"/>
<evidence type="ECO:0000313" key="4">
    <source>
        <dbReference type="Proteomes" id="UP000032604"/>
    </source>
</evidence>
<protein>
    <recommendedName>
        <fullName evidence="2">Transcription factor zinc-finger domain-containing protein</fullName>
    </recommendedName>
</protein>
<dbReference type="Proteomes" id="UP000032604">
    <property type="component" value="Chromosome"/>
</dbReference>
<dbReference type="HOGENOM" id="CLU_147819_0_1_11"/>
<name>A0A0D5CHS7_9MICO</name>
<dbReference type="OrthoDB" id="9814037at2"/>
<feature type="domain" description="Transcription factor zinc-finger" evidence="2">
    <location>
        <begin position="2"/>
        <end position="42"/>
    </location>
</feature>
<evidence type="ECO:0000259" key="2">
    <source>
        <dbReference type="Pfam" id="PF13453"/>
    </source>
</evidence>